<evidence type="ECO:0008006" key="4">
    <source>
        <dbReference type="Google" id="ProtNLM"/>
    </source>
</evidence>
<gene>
    <name evidence="2" type="ORF">CYMTET_2913</name>
    <name evidence="1" type="ORF">CYMTET_43226</name>
</gene>
<evidence type="ECO:0000313" key="2">
    <source>
        <dbReference type="EMBL" id="KAK3289643.1"/>
    </source>
</evidence>
<dbReference type="SUPFAM" id="SSF56112">
    <property type="entry name" value="Protein kinase-like (PK-like)"/>
    <property type="match status" value="1"/>
</dbReference>
<accession>A0AAE0F0U9</accession>
<keyword evidence="3" id="KW-1185">Reference proteome</keyword>
<evidence type="ECO:0000313" key="1">
    <source>
        <dbReference type="EMBL" id="KAK3247267.1"/>
    </source>
</evidence>
<dbReference type="AlphaFoldDB" id="A0AAE0F0U9"/>
<dbReference type="EMBL" id="LGRX02000063">
    <property type="protein sequence ID" value="KAK3289643.1"/>
    <property type="molecule type" value="Genomic_DNA"/>
</dbReference>
<protein>
    <recommendedName>
        <fullName evidence="4">Protein kinase domain-containing protein</fullName>
    </recommendedName>
</protein>
<organism evidence="1 3">
    <name type="scientific">Cymbomonas tetramitiformis</name>
    <dbReference type="NCBI Taxonomy" id="36881"/>
    <lineage>
        <taxon>Eukaryota</taxon>
        <taxon>Viridiplantae</taxon>
        <taxon>Chlorophyta</taxon>
        <taxon>Pyramimonadophyceae</taxon>
        <taxon>Pyramimonadales</taxon>
        <taxon>Pyramimonadaceae</taxon>
        <taxon>Cymbomonas</taxon>
    </lineage>
</organism>
<proteinExistence type="predicted"/>
<dbReference type="Proteomes" id="UP001190700">
    <property type="component" value="Unassembled WGS sequence"/>
</dbReference>
<reference evidence="1 3" key="1">
    <citation type="journal article" date="2015" name="Genome Biol. Evol.">
        <title>Comparative Genomics of a Bacterivorous Green Alga Reveals Evolutionary Causalities and Consequences of Phago-Mixotrophic Mode of Nutrition.</title>
        <authorList>
            <person name="Burns J.A."/>
            <person name="Paasch A."/>
            <person name="Narechania A."/>
            <person name="Kim E."/>
        </authorList>
    </citation>
    <scope>NUCLEOTIDE SEQUENCE [LARGE SCALE GENOMIC DNA]</scope>
    <source>
        <strain evidence="1">PLY_AMNH</strain>
    </source>
</reference>
<sequence length="695" mass="79372">MASPFASFFTTNVCDDDDDDARDSTDDIGERLYDSMTELLMKEIAEGSESLASLSSVKEEIAERMNFFPSRNGNPNLKKPQSVKVILRGRRVIADGQSRGDDAVLKISLVDGEAIRRCRDVHDISASHRLSALNECIWLQQLAAPSYRFRDGADPISPRVLDMRLWRPHPLTTHGDKRKIADPVFVAVLMKNCGVSVCAWLSSDDREGVFDVVGSGAGFRLLKRGSEHERHLANRILRRIILLFTRRLHRLQSLNGLVHHDLHTDNVLLYHRNEDEIHAVYPVISDYEFAEGMLRTSTASEYIAGSYPFSYANNLTYSYDLYRFLSDLLYVIYRNGLIDRVNADVVAWLRQRVAARFDENVAHAEHTAACGNLRRRYQLRIFQPHLRDLACDPIEILRWQAWLKTVAEDVRDDRAEIAADRSRELESARDTTTASCFWLRWLKTQTRELVPRRDGLHATVNREGYCRAIDRLNIHGSNDLDSRSYARLPLFDVLRAAIRYFVYRLDEAHHQVKVGTARSELPGYAWCCYDDAYLPGQHADLFTRLRLVQSVLSVFFLWLRESSSARGDDDADWIAAAFPPPIQASAIPSPAHIRECRRFAEGVLAATAVVLRSRRETRNCGVKTTNTCDDDDDQIDVVWSNKGSFMRWFNKGDPLLSYCPKPGVFYARELHADHSKDVRAVLSGCSEWTQFVEVR</sequence>
<name>A0AAE0F0U9_9CHLO</name>
<evidence type="ECO:0000313" key="3">
    <source>
        <dbReference type="Proteomes" id="UP001190700"/>
    </source>
</evidence>
<dbReference type="EMBL" id="LGRX02029109">
    <property type="protein sequence ID" value="KAK3247267.1"/>
    <property type="molecule type" value="Genomic_DNA"/>
</dbReference>
<reference evidence="1" key="2">
    <citation type="submission" date="2023-06" db="EMBL/GenBank/DDBJ databases">
        <title>Long-read-based genome assembly of the green algal bacterivore Cymbomonas tetramitiformis.</title>
        <authorList>
            <person name="Gyaltshen Y."/>
            <person name="Rozenberg A."/>
            <person name="Paasch A."/>
            <person name="Burns J.A."/>
            <person name="Warring S."/>
            <person name="Larson R."/>
            <person name="Maurer-Alcala X."/>
            <person name="Dacks J."/>
            <person name="Kim E."/>
        </authorList>
    </citation>
    <scope>NUCLEOTIDE SEQUENCE</scope>
    <source>
        <strain evidence="1">PLY_AMNH</strain>
    </source>
</reference>
<dbReference type="InterPro" id="IPR011009">
    <property type="entry name" value="Kinase-like_dom_sf"/>
</dbReference>
<comment type="caution">
    <text evidence="1">The sequence shown here is derived from an EMBL/GenBank/DDBJ whole genome shotgun (WGS) entry which is preliminary data.</text>
</comment>